<dbReference type="Pfam" id="PF13472">
    <property type="entry name" value="Lipase_GDSL_2"/>
    <property type="match status" value="1"/>
</dbReference>
<evidence type="ECO:0000259" key="2">
    <source>
        <dbReference type="Pfam" id="PF13472"/>
    </source>
</evidence>
<dbReference type="RefSeq" id="WP_156093265.1">
    <property type="nucleotide sequence ID" value="NZ_LR734878.1"/>
</dbReference>
<proteinExistence type="predicted"/>
<accession>A0A7Z9BUH3</accession>
<dbReference type="InterPro" id="IPR013830">
    <property type="entry name" value="SGNH_hydro"/>
</dbReference>
<keyword evidence="1" id="KW-0812">Transmembrane</keyword>
<organism evidence="3 4">
    <name type="scientific">Planktothrix serta PCC 8927</name>
    <dbReference type="NCBI Taxonomy" id="671068"/>
    <lineage>
        <taxon>Bacteria</taxon>
        <taxon>Bacillati</taxon>
        <taxon>Cyanobacteriota</taxon>
        <taxon>Cyanophyceae</taxon>
        <taxon>Oscillatoriophycideae</taxon>
        <taxon>Oscillatoriales</taxon>
        <taxon>Microcoleaceae</taxon>
        <taxon>Planktothrix</taxon>
    </lineage>
</organism>
<dbReference type="SUPFAM" id="SSF52266">
    <property type="entry name" value="SGNH hydrolase"/>
    <property type="match status" value="1"/>
</dbReference>
<dbReference type="GO" id="GO:0004622">
    <property type="term" value="F:phosphatidylcholine lysophospholipase activity"/>
    <property type="evidence" value="ECO:0007669"/>
    <property type="project" value="TreeGrafter"/>
</dbReference>
<keyword evidence="4" id="KW-1185">Reference proteome</keyword>
<dbReference type="OrthoDB" id="2513075at2"/>
<feature type="transmembrane region" description="Helical" evidence="1">
    <location>
        <begin position="12"/>
        <end position="31"/>
    </location>
</feature>
<dbReference type="AlphaFoldDB" id="A0A7Z9BUH3"/>
<dbReference type="EMBL" id="CZCU02000153">
    <property type="protein sequence ID" value="VXD22952.1"/>
    <property type="molecule type" value="Genomic_DNA"/>
</dbReference>
<keyword evidence="1" id="KW-1133">Transmembrane helix</keyword>
<name>A0A7Z9BUH3_9CYAN</name>
<dbReference type="Gene3D" id="3.40.50.1110">
    <property type="entry name" value="SGNH hydrolase"/>
    <property type="match status" value="1"/>
</dbReference>
<dbReference type="InterPro" id="IPR051532">
    <property type="entry name" value="Ester_Hydrolysis_Enzymes"/>
</dbReference>
<reference evidence="3" key="1">
    <citation type="submission" date="2019-10" db="EMBL/GenBank/DDBJ databases">
        <authorList>
            <consortium name="Genoscope - CEA"/>
            <person name="William W."/>
        </authorList>
    </citation>
    <scope>NUCLEOTIDE SEQUENCE [LARGE SCALE GENOMIC DNA]</scope>
    <source>
        <strain evidence="3">BBR_PRJEB10992</strain>
    </source>
</reference>
<dbReference type="PANTHER" id="PTHR30383">
    <property type="entry name" value="THIOESTERASE 1/PROTEASE 1/LYSOPHOSPHOLIPASE L1"/>
    <property type="match status" value="1"/>
</dbReference>
<dbReference type="Proteomes" id="UP000184550">
    <property type="component" value="Unassembled WGS sequence"/>
</dbReference>
<comment type="caution">
    <text evidence="3">The sequence shown here is derived from an EMBL/GenBank/DDBJ whole genome shotgun (WGS) entry which is preliminary data.</text>
</comment>
<gene>
    <name evidence="3" type="ORF">PL8927_760196</name>
</gene>
<evidence type="ECO:0000313" key="4">
    <source>
        <dbReference type="Proteomes" id="UP000184550"/>
    </source>
</evidence>
<sequence>MFIRSKTIPHWAWISLISNGLLLFIVIGLMIQRQSISSTTSVSPLTDVVQATQLQSMPESTLMNSPVTPRHRWTYEQWVEQLKREADAVATKAPEHLNILVGDSLSLWFPAELLPAEQTWLNQGISGEISAGLLKRVKLFDITQPDRIFVMIGINDLIRGVDDTILLNNYREIIRDLRWVHPDTQIVVQSILPHSGKQSNWEGRDRLLKISNQRIRHLNQVLKLIAEEEGAYYFNLHPLFTDADGNLRPELSTDGLHLSQQGYLVWSSALKLYTQIALEESSNP</sequence>
<evidence type="ECO:0000256" key="1">
    <source>
        <dbReference type="SAM" id="Phobius"/>
    </source>
</evidence>
<evidence type="ECO:0000313" key="3">
    <source>
        <dbReference type="EMBL" id="VXD22952.1"/>
    </source>
</evidence>
<keyword evidence="1" id="KW-0472">Membrane</keyword>
<dbReference type="PANTHER" id="PTHR30383:SF5">
    <property type="entry name" value="SGNH HYDROLASE-TYPE ESTERASE DOMAIN-CONTAINING PROTEIN"/>
    <property type="match status" value="1"/>
</dbReference>
<feature type="domain" description="SGNH hydrolase-type esterase" evidence="2">
    <location>
        <begin position="114"/>
        <end position="263"/>
    </location>
</feature>
<protein>
    <submittedName>
        <fullName evidence="3">Lipolytic enzyme, G-D-S-L</fullName>
    </submittedName>
</protein>
<dbReference type="InterPro" id="IPR036514">
    <property type="entry name" value="SGNH_hydro_sf"/>
</dbReference>